<gene>
    <name evidence="1" type="ORF">NSP04_05715</name>
</gene>
<sequence>MRKRPSGTTFANGLSQLKQLEYLDFGFGYLPNNLQAAQVVFNALGSYAQLKTLTLDCLYQLQSAEVIEAFCGVLSKHRQLQHLSLSNSKLDDVIENPITAKAFYQCLGELKQLETLHLDHNRLGYLPDVKYHKPFFDCLSQLPKLHSLSIAENGLSENADQLLSTNSFCYAVDSLTNLTNLFIHDYYHCEGDASYGLYVAHSSSRLRSNLRAHNNVYEHHKLLVENQPWAEQTERILLEKSKSVTDAMSAFQMLAFAHDRGELSWPQVQVCLEGVCLSVLNNLVQVDVALGGSLDGYGPPSYQVRDEDGGYSDGPIDTVNLERRSEAVRKQELARLLSLVHYGENIGALTRTAALNIKLHIQGKQSSRQAFPAQRAFQENQQPLLDGLHSVRDALGLNTNHAAQFHTQYSDYFHQLASTQQQPLEKQNQLVRAHKYARKNLDAEVQGLQSEQARIGNGLYQTGLKILSTQRIKAIGGGLPQGIVYLPWVGGEMVQASQAIAKAVGVAKLNGFAAGVESLKNSLATMGSDSVFQKPPHELRNFSLGENLQAQGIQLPEDAIAIQLADINLGELADSIQTSSNATVGPPVQTAASRTSAFSGRLRRLGNWMR</sequence>
<dbReference type="InterPro" id="IPR001611">
    <property type="entry name" value="Leu-rich_rpt"/>
</dbReference>
<dbReference type="Gene3D" id="3.80.10.10">
    <property type="entry name" value="Ribonuclease Inhibitor"/>
    <property type="match status" value="1"/>
</dbReference>
<proteinExistence type="predicted"/>
<name>A0ABT1XFS9_9BURK</name>
<keyword evidence="2" id="KW-1185">Reference proteome</keyword>
<accession>A0ABT1XFS9</accession>
<dbReference type="PANTHER" id="PTHR45752">
    <property type="entry name" value="LEUCINE-RICH REPEAT-CONTAINING"/>
    <property type="match status" value="1"/>
</dbReference>
<organism evidence="1 2">
    <name type="scientific">Limnobacter parvus</name>
    <dbReference type="NCBI Taxonomy" id="2939690"/>
    <lineage>
        <taxon>Bacteria</taxon>
        <taxon>Pseudomonadati</taxon>
        <taxon>Pseudomonadota</taxon>
        <taxon>Betaproteobacteria</taxon>
        <taxon>Burkholderiales</taxon>
        <taxon>Burkholderiaceae</taxon>
        <taxon>Limnobacter</taxon>
    </lineage>
</organism>
<evidence type="ECO:0000313" key="2">
    <source>
        <dbReference type="Proteomes" id="UP001165267"/>
    </source>
</evidence>
<dbReference type="RefSeq" id="WP_257511382.1">
    <property type="nucleotide sequence ID" value="NZ_JANKHG010000016.1"/>
</dbReference>
<dbReference type="PANTHER" id="PTHR45752:SF187">
    <property type="entry name" value="LEUCINE-RICH REPEAT AND IQ DOMAIN-CONTAINING PROTEIN 4"/>
    <property type="match status" value="1"/>
</dbReference>
<dbReference type="EMBL" id="JANKHG010000016">
    <property type="protein sequence ID" value="MCR2746137.1"/>
    <property type="molecule type" value="Genomic_DNA"/>
</dbReference>
<dbReference type="InterPro" id="IPR032675">
    <property type="entry name" value="LRR_dom_sf"/>
</dbReference>
<dbReference type="InterPro" id="IPR050715">
    <property type="entry name" value="LRR-SigEffector_domain"/>
</dbReference>
<comment type="caution">
    <text evidence="1">The sequence shown here is derived from an EMBL/GenBank/DDBJ whole genome shotgun (WGS) entry which is preliminary data.</text>
</comment>
<evidence type="ECO:0008006" key="3">
    <source>
        <dbReference type="Google" id="ProtNLM"/>
    </source>
</evidence>
<evidence type="ECO:0000313" key="1">
    <source>
        <dbReference type="EMBL" id="MCR2746137.1"/>
    </source>
</evidence>
<reference evidence="1" key="1">
    <citation type="submission" date="2022-07" db="EMBL/GenBank/DDBJ databases">
        <authorList>
            <person name="Xamxidin M."/>
        </authorList>
    </citation>
    <scope>NUCLEOTIDE SEQUENCE</scope>
    <source>
        <strain evidence="1">YS8-69</strain>
    </source>
</reference>
<protein>
    <recommendedName>
        <fullName evidence="3">Leucine-rich repeat domain-containing protein</fullName>
    </recommendedName>
</protein>
<dbReference type="Proteomes" id="UP001165267">
    <property type="component" value="Unassembled WGS sequence"/>
</dbReference>
<dbReference type="PROSITE" id="PS51450">
    <property type="entry name" value="LRR"/>
    <property type="match status" value="1"/>
</dbReference>
<dbReference type="SUPFAM" id="SSF52047">
    <property type="entry name" value="RNI-like"/>
    <property type="match status" value="1"/>
</dbReference>